<reference evidence="15 16" key="1">
    <citation type="journal article" date="2009" name="PLoS Genet.">
        <title>Genomic analysis of the basal lineage fungus Rhizopus oryzae reveals a whole-genome duplication.</title>
        <authorList>
            <person name="Ma L.-J."/>
            <person name="Ibrahim A.S."/>
            <person name="Skory C."/>
            <person name="Grabherr M.G."/>
            <person name="Burger G."/>
            <person name="Butler M."/>
            <person name="Elias M."/>
            <person name="Idnurm A."/>
            <person name="Lang B.F."/>
            <person name="Sone T."/>
            <person name="Abe A."/>
            <person name="Calvo S.E."/>
            <person name="Corrochano L.M."/>
            <person name="Engels R."/>
            <person name="Fu J."/>
            <person name="Hansberg W."/>
            <person name="Kim J.-M."/>
            <person name="Kodira C.D."/>
            <person name="Koehrsen M.J."/>
            <person name="Liu B."/>
            <person name="Miranda-Saavedra D."/>
            <person name="O'Leary S."/>
            <person name="Ortiz-Castellanos L."/>
            <person name="Poulter R."/>
            <person name="Rodriguez-Romero J."/>
            <person name="Ruiz-Herrera J."/>
            <person name="Shen Y.-Q."/>
            <person name="Zeng Q."/>
            <person name="Galagan J."/>
            <person name="Birren B.W."/>
            <person name="Cuomo C.A."/>
            <person name="Wickes B.L."/>
        </authorList>
    </citation>
    <scope>NUCLEOTIDE SEQUENCE [LARGE SCALE GENOMIC DNA]</scope>
    <source>
        <strain evidence="16">RA 99-880 / ATCC MYA-4621 / FGSC 9543 / NRRL 43880</strain>
    </source>
</reference>
<dbReference type="GO" id="GO:0032259">
    <property type="term" value="P:methylation"/>
    <property type="evidence" value="ECO:0007669"/>
    <property type="project" value="UniProtKB-KW"/>
</dbReference>
<keyword evidence="13" id="KW-0472">Membrane</keyword>
<dbReference type="Gene3D" id="3.40.50.150">
    <property type="entry name" value="Vaccinia Virus protein VP39"/>
    <property type="match status" value="2"/>
</dbReference>
<dbReference type="AlphaFoldDB" id="I1CNU1"/>
<protein>
    <recommendedName>
        <fullName evidence="3 11">Histone-lysine N-methyltransferase, H3 lysine-79 specific</fullName>
        <ecNumber evidence="2 11">2.1.1.360</ecNumber>
    </recommendedName>
    <alternativeName>
        <fullName evidence="9 11">Histone H3-K79 methyltransferase</fullName>
    </alternativeName>
</protein>
<evidence type="ECO:0000259" key="14">
    <source>
        <dbReference type="PROSITE" id="PS51569"/>
    </source>
</evidence>
<dbReference type="InterPro" id="IPR029063">
    <property type="entry name" value="SAM-dependent_MTases_sf"/>
</dbReference>
<evidence type="ECO:0000256" key="9">
    <source>
        <dbReference type="ARBA" id="ARBA00029821"/>
    </source>
</evidence>
<dbReference type="GO" id="GO:0006281">
    <property type="term" value="P:DNA repair"/>
    <property type="evidence" value="ECO:0007669"/>
    <property type="project" value="TreeGrafter"/>
</dbReference>
<keyword evidence="16" id="KW-1185">Reference proteome</keyword>
<evidence type="ECO:0000256" key="2">
    <source>
        <dbReference type="ARBA" id="ARBA00012190"/>
    </source>
</evidence>
<dbReference type="OrthoDB" id="443402at2759"/>
<dbReference type="GO" id="GO:0005634">
    <property type="term" value="C:nucleus"/>
    <property type="evidence" value="ECO:0007669"/>
    <property type="project" value="UniProtKB-SubCell"/>
</dbReference>
<dbReference type="eggNOG" id="KOG3924">
    <property type="taxonomic scope" value="Eukaryota"/>
</dbReference>
<dbReference type="GO" id="GO:0140956">
    <property type="term" value="F:histone H3K79 trimethyltransferase activity"/>
    <property type="evidence" value="ECO:0007669"/>
    <property type="project" value="UniProtKB-EC"/>
</dbReference>
<comment type="similarity">
    <text evidence="11">Belongs to the class I-like SAM-binding methyltransferase superfamily. DOT1 family.</text>
</comment>
<dbReference type="Pfam" id="PF08123">
    <property type="entry name" value="DOT1"/>
    <property type="match status" value="2"/>
</dbReference>
<comment type="miscellaneous">
    <text evidence="11">In contrast to other lysine histone methyltransferases, it does not contain a SET domain, suggesting the existence of another mechanism for methylation of lysine residues of histones.</text>
</comment>
<evidence type="ECO:0000256" key="1">
    <source>
        <dbReference type="ARBA" id="ARBA00004123"/>
    </source>
</evidence>
<gene>
    <name evidence="15" type="ORF">RO3G_14832</name>
</gene>
<dbReference type="STRING" id="246409.I1CNU1"/>
<dbReference type="GO" id="GO:0000077">
    <property type="term" value="P:DNA damage checkpoint signaling"/>
    <property type="evidence" value="ECO:0007669"/>
    <property type="project" value="TreeGrafter"/>
</dbReference>
<organism evidence="15 16">
    <name type="scientific">Rhizopus delemar (strain RA 99-880 / ATCC MYA-4621 / FGSC 9543 / NRRL 43880)</name>
    <name type="common">Mucormycosis agent</name>
    <name type="synonym">Rhizopus arrhizus var. delemar</name>
    <dbReference type="NCBI Taxonomy" id="246409"/>
    <lineage>
        <taxon>Eukaryota</taxon>
        <taxon>Fungi</taxon>
        <taxon>Fungi incertae sedis</taxon>
        <taxon>Mucoromycota</taxon>
        <taxon>Mucoromycotina</taxon>
        <taxon>Mucoromycetes</taxon>
        <taxon>Mucorales</taxon>
        <taxon>Mucorineae</taxon>
        <taxon>Rhizopodaceae</taxon>
        <taxon>Rhizopus</taxon>
    </lineage>
</organism>
<feature type="domain" description="DOT1" evidence="14">
    <location>
        <begin position="28"/>
        <end position="309"/>
    </location>
</feature>
<keyword evidence="6 11" id="KW-0949">S-adenosyl-L-methionine</keyword>
<dbReference type="OMA" id="DMATNGM"/>
<evidence type="ECO:0000256" key="8">
    <source>
        <dbReference type="ARBA" id="ARBA00023242"/>
    </source>
</evidence>
<dbReference type="InterPro" id="IPR030445">
    <property type="entry name" value="H3-K79_meTrfase"/>
</dbReference>
<evidence type="ECO:0000256" key="10">
    <source>
        <dbReference type="ARBA" id="ARBA00047770"/>
    </source>
</evidence>
<evidence type="ECO:0000256" key="6">
    <source>
        <dbReference type="ARBA" id="ARBA00022691"/>
    </source>
</evidence>
<evidence type="ECO:0000256" key="12">
    <source>
        <dbReference type="SAM" id="MobiDB-lite"/>
    </source>
</evidence>
<sequence>MTLTPKSTSTAEENMLTPDQSDSEASLFPLSISSIESICENKTVKNIRYLTQSERVVLVEILDYSPYCYLKLLSATFLLFVARFLLLRPIKKKTRGHTEEYDPITDLMRSINLMWEIYFTPDQRKLLGDDFIRTVARRSHMLNVYQSFSDNVYGEIFPSLIDEFIKKTQINSNSVFMDLGCGIGNVVLQVAAQTGCKAYGIEIMETPCKLAKRQLKEYAARMSAATNNALVLLFQELKEGTKIISLHPFVSINHPINRRTINMPESILEAEGFKYSGDEISWTCKEGQYYISTVNRSRLEKYRARLYAR</sequence>
<keyword evidence="7 11" id="KW-0156">Chromatin regulator</keyword>
<dbReference type="EMBL" id="CH476746">
    <property type="protein sequence ID" value="EIE90121.1"/>
    <property type="molecule type" value="Genomic_DNA"/>
</dbReference>
<comment type="catalytic activity">
    <reaction evidence="10 11">
        <text>L-lysyl(79)-[histone H3] + 3 S-adenosyl-L-methionine = N(6),N(6),N(6)-trimethyl-L-lysyl(79)-[histone H3] + 3 S-adenosyl-L-homocysteine + 3 H(+)</text>
        <dbReference type="Rhea" id="RHEA:60328"/>
        <dbReference type="Rhea" id="RHEA-COMP:15549"/>
        <dbReference type="Rhea" id="RHEA-COMP:15552"/>
        <dbReference type="ChEBI" id="CHEBI:15378"/>
        <dbReference type="ChEBI" id="CHEBI:29969"/>
        <dbReference type="ChEBI" id="CHEBI:57856"/>
        <dbReference type="ChEBI" id="CHEBI:59789"/>
        <dbReference type="ChEBI" id="CHEBI:61961"/>
        <dbReference type="EC" id="2.1.1.360"/>
    </reaction>
</comment>
<feature type="region of interest" description="Disordered" evidence="12">
    <location>
        <begin position="1"/>
        <end position="23"/>
    </location>
</feature>
<evidence type="ECO:0000256" key="3">
    <source>
        <dbReference type="ARBA" id="ARBA00020987"/>
    </source>
</evidence>
<feature type="transmembrane region" description="Helical" evidence="13">
    <location>
        <begin position="64"/>
        <end position="86"/>
    </location>
</feature>
<evidence type="ECO:0000256" key="13">
    <source>
        <dbReference type="SAM" id="Phobius"/>
    </source>
</evidence>
<dbReference type="RefSeq" id="XP_067525517.1">
    <property type="nucleotide sequence ID" value="XM_067669416.1"/>
</dbReference>
<dbReference type="SUPFAM" id="SSF53335">
    <property type="entry name" value="S-adenosyl-L-methionine-dependent methyltransferases"/>
    <property type="match status" value="1"/>
</dbReference>
<dbReference type="EC" id="2.1.1.360" evidence="2 11"/>
<evidence type="ECO:0000256" key="11">
    <source>
        <dbReference type="RuleBase" id="RU271113"/>
    </source>
</evidence>
<dbReference type="PANTHER" id="PTHR21451:SF0">
    <property type="entry name" value="HISTONE-LYSINE N-METHYLTRANSFERASE, H3 LYSINE-79 SPECIFIC"/>
    <property type="match status" value="1"/>
</dbReference>
<comment type="subcellular location">
    <subcellularLocation>
        <location evidence="1 11">Nucleus</location>
    </subcellularLocation>
</comment>
<evidence type="ECO:0000313" key="15">
    <source>
        <dbReference type="EMBL" id="EIE90121.1"/>
    </source>
</evidence>
<dbReference type="InParanoid" id="I1CNU1"/>
<dbReference type="InterPro" id="IPR025789">
    <property type="entry name" value="DOT1_dom"/>
</dbReference>
<keyword evidence="8 11" id="KW-0539">Nucleus</keyword>
<keyword evidence="13" id="KW-1133">Transmembrane helix</keyword>
<keyword evidence="13" id="KW-0812">Transmembrane</keyword>
<evidence type="ECO:0000256" key="7">
    <source>
        <dbReference type="ARBA" id="ARBA00022853"/>
    </source>
</evidence>
<keyword evidence="5 11" id="KW-0808">Transferase</keyword>
<evidence type="ECO:0000313" key="16">
    <source>
        <dbReference type="Proteomes" id="UP000009138"/>
    </source>
</evidence>
<evidence type="ECO:0000256" key="5">
    <source>
        <dbReference type="ARBA" id="ARBA00022679"/>
    </source>
</evidence>
<dbReference type="VEuPathDB" id="FungiDB:RO3G_14832"/>
<dbReference type="PROSITE" id="PS51569">
    <property type="entry name" value="DOT1"/>
    <property type="match status" value="1"/>
</dbReference>
<comment type="function">
    <text evidence="11">Histone methyltransferase that specifically trimethylates histone H3 to form H3K79me3. This methylation is required for telomere silencing and for the pachytene checkpoint during the meiotic cell cycle by allowing the recruitment of RAD9 to double strand breaks. Nucleosomes are preferred as substrate compared to free histone.</text>
</comment>
<name>I1CNU1_RHIO9</name>
<accession>I1CNU1</accession>
<dbReference type="Proteomes" id="UP000009138">
    <property type="component" value="Unassembled WGS sequence"/>
</dbReference>
<dbReference type="GeneID" id="93621797"/>
<dbReference type="PANTHER" id="PTHR21451">
    <property type="entry name" value="HISTONE H3 METHYLTRANSFERASE"/>
    <property type="match status" value="1"/>
</dbReference>
<dbReference type="CDD" id="cd02440">
    <property type="entry name" value="AdoMet_MTases"/>
    <property type="match status" value="1"/>
</dbReference>
<evidence type="ECO:0000256" key="4">
    <source>
        <dbReference type="ARBA" id="ARBA00022603"/>
    </source>
</evidence>
<keyword evidence="4 11" id="KW-0489">Methyltransferase</keyword>
<proteinExistence type="inferred from homology"/>